<dbReference type="InterPro" id="IPR036255">
    <property type="entry name" value="YgfB-like_sf"/>
</dbReference>
<reference evidence="2 3" key="1">
    <citation type="submission" date="2009-10" db="EMBL/GenBank/DDBJ databases">
        <title>Complete sequence of Halothiobacillus neapolitanus c2.</title>
        <authorList>
            <consortium name="US DOE Joint Genome Institute"/>
            <person name="Lucas S."/>
            <person name="Copeland A."/>
            <person name="Lapidus A."/>
            <person name="Glavina del Rio T."/>
            <person name="Tice H."/>
            <person name="Bruce D."/>
            <person name="Goodwin L."/>
            <person name="Pitluck S."/>
            <person name="Davenport K."/>
            <person name="Brettin T."/>
            <person name="Detter J.C."/>
            <person name="Han C."/>
            <person name="Tapia R."/>
            <person name="Larimer F."/>
            <person name="Land M."/>
            <person name="Hauser L."/>
            <person name="Kyrpides N."/>
            <person name="Mikhailova N."/>
            <person name="Kerfeld C."/>
            <person name="Cannon G."/>
            <person name="Heinhort S."/>
        </authorList>
    </citation>
    <scope>NUCLEOTIDE SEQUENCE [LARGE SCALE GENOMIC DNA]</scope>
    <source>
        <strain evidence="3">ATCC 23641 / c2</strain>
    </source>
</reference>
<evidence type="ECO:0000256" key="1">
    <source>
        <dbReference type="ARBA" id="ARBA00038308"/>
    </source>
</evidence>
<evidence type="ECO:0008006" key="4">
    <source>
        <dbReference type="Google" id="ProtNLM"/>
    </source>
</evidence>
<dbReference type="OrthoDB" id="9783391at2"/>
<dbReference type="Gene3D" id="1.20.120.740">
    <property type="entry name" value="YgfB uncharacterised protein family UPF0149, PF03695"/>
    <property type="match status" value="1"/>
</dbReference>
<protein>
    <recommendedName>
        <fullName evidence="4">YecA family protein</fullName>
    </recommendedName>
</protein>
<accession>D0KZ65</accession>
<gene>
    <name evidence="2" type="ordered locus">Hneap_0895</name>
</gene>
<keyword evidence="3" id="KW-1185">Reference proteome</keyword>
<sequence length="186" mass="20363">MPVHYPQLRDDLHDIGAVLSPSEAQGTLIGLWLGKGHASESEWLSELSDEATPNIMPASLKAMYAEAINQITSADNLGLSLIFPEDDQPFRDRLMALIEFAQSVLYGYAVGKGPDPAQLSPEAKEVFDDLQAIAALDDEVDHTHDDEEDEINLHEIIDYLSAALIVMYINVHPPVPSGGHLSSRPH</sequence>
<dbReference type="SUPFAM" id="SSF101327">
    <property type="entry name" value="YgfB-like"/>
    <property type="match status" value="1"/>
</dbReference>
<comment type="similarity">
    <text evidence="1">Belongs to the UPF0149 family.</text>
</comment>
<proteinExistence type="inferred from homology"/>
<evidence type="ECO:0000313" key="3">
    <source>
        <dbReference type="Proteomes" id="UP000009102"/>
    </source>
</evidence>
<dbReference type="RefSeq" id="WP_012823774.1">
    <property type="nucleotide sequence ID" value="NC_013422.1"/>
</dbReference>
<dbReference type="KEGG" id="hna:Hneap_0895"/>
<dbReference type="InterPro" id="IPR011978">
    <property type="entry name" value="YgfB-like"/>
</dbReference>
<dbReference type="Pfam" id="PF03695">
    <property type="entry name" value="UPF0149"/>
    <property type="match status" value="1"/>
</dbReference>
<dbReference type="STRING" id="555778.Hneap_0895"/>
<name>D0KZ65_HALNC</name>
<dbReference type="AlphaFoldDB" id="D0KZ65"/>
<dbReference type="HOGENOM" id="CLU_085336_0_0_6"/>
<dbReference type="PANTHER" id="PTHR37528">
    <property type="entry name" value="UPF0149 PROTEIN YGFB"/>
    <property type="match status" value="1"/>
</dbReference>
<dbReference type="GO" id="GO:0005829">
    <property type="term" value="C:cytosol"/>
    <property type="evidence" value="ECO:0007669"/>
    <property type="project" value="TreeGrafter"/>
</dbReference>
<dbReference type="Proteomes" id="UP000009102">
    <property type="component" value="Chromosome"/>
</dbReference>
<dbReference type="EMBL" id="CP001801">
    <property type="protein sequence ID" value="ACX95738.1"/>
    <property type="molecule type" value="Genomic_DNA"/>
</dbReference>
<evidence type="ECO:0000313" key="2">
    <source>
        <dbReference type="EMBL" id="ACX95738.1"/>
    </source>
</evidence>
<organism evidence="2 3">
    <name type="scientific">Halothiobacillus neapolitanus (strain ATCC 23641 / DSM 15147 / CIP 104769 / NCIMB 8539 / c2)</name>
    <name type="common">Thiobacillus neapolitanus</name>
    <dbReference type="NCBI Taxonomy" id="555778"/>
    <lineage>
        <taxon>Bacteria</taxon>
        <taxon>Pseudomonadati</taxon>
        <taxon>Pseudomonadota</taxon>
        <taxon>Gammaproteobacteria</taxon>
        <taxon>Chromatiales</taxon>
        <taxon>Halothiobacillaceae</taxon>
        <taxon>Halothiobacillus</taxon>
    </lineage>
</organism>
<dbReference type="eggNOG" id="COG3079">
    <property type="taxonomic scope" value="Bacteria"/>
</dbReference>
<dbReference type="PANTHER" id="PTHR37528:SF1">
    <property type="entry name" value="UPF0149 PROTEIN YGFB"/>
    <property type="match status" value="1"/>
</dbReference>